<reference evidence="1 2" key="1">
    <citation type="submission" date="2013-03" db="EMBL/GenBank/DDBJ databases">
        <title>The Genome Sequence of Acinetobacter tandoii CIP 107469.</title>
        <authorList>
            <consortium name="The Broad Institute Genome Sequencing Platform"/>
            <consortium name="The Broad Institute Genome Sequencing Center for Infectious Disease"/>
            <person name="Cerqueira G."/>
            <person name="Feldgarden M."/>
            <person name="Courvalin P."/>
            <person name="Perichon B."/>
            <person name="Grillot-Courvalin C."/>
            <person name="Clermont D."/>
            <person name="Rocha E."/>
            <person name="Yoon E.-J."/>
            <person name="Nemec A."/>
            <person name="Walker B."/>
            <person name="Young S.K."/>
            <person name="Zeng Q."/>
            <person name="Gargeya S."/>
            <person name="Fitzgerald M."/>
            <person name="Haas B."/>
            <person name="Abouelleil A."/>
            <person name="Alvarado L."/>
            <person name="Arachchi H.M."/>
            <person name="Berlin A.M."/>
            <person name="Chapman S.B."/>
            <person name="Dewar J."/>
            <person name="Goldberg J."/>
            <person name="Griggs A."/>
            <person name="Gujja S."/>
            <person name="Hansen M."/>
            <person name="Howarth C."/>
            <person name="Imamovic A."/>
            <person name="Larimer J."/>
            <person name="McCowan C."/>
            <person name="Murphy C."/>
            <person name="Neiman D."/>
            <person name="Pearson M."/>
            <person name="Priest M."/>
            <person name="Roberts A."/>
            <person name="Saif S."/>
            <person name="Shea T."/>
            <person name="Sisk P."/>
            <person name="Sykes S."/>
            <person name="Wortman J."/>
            <person name="Nusbaum C."/>
            <person name="Birren B."/>
        </authorList>
    </citation>
    <scope>NUCLEOTIDE SEQUENCE [LARGE SCALE GENOMIC DNA]</scope>
    <source>
        <strain evidence="1 2">CIP 107469</strain>
    </source>
</reference>
<evidence type="ECO:0000313" key="1">
    <source>
        <dbReference type="EMBL" id="EOR06456.1"/>
    </source>
</evidence>
<keyword evidence="2" id="KW-1185">Reference proteome</keyword>
<dbReference type="RefSeq" id="WP_016167364.1">
    <property type="nucleotide sequence ID" value="NZ_JHZG01000004.1"/>
</dbReference>
<dbReference type="AlphaFoldDB" id="R9B231"/>
<sequence>MWYIKKNGLYLSSKTIVHEDDYWEPSEITAQMTTGVAWVDDPDLADTFIDRMRAESYLAMKRGEFWRNAKVVEE</sequence>
<protein>
    <submittedName>
        <fullName evidence="1">Uncharacterized protein</fullName>
    </submittedName>
</protein>
<comment type="caution">
    <text evidence="1">The sequence shown here is derived from an EMBL/GenBank/DDBJ whole genome shotgun (WGS) entry which is preliminary data.</text>
</comment>
<dbReference type="OrthoDB" id="9960964at2"/>
<evidence type="ECO:0000313" key="2">
    <source>
        <dbReference type="Proteomes" id="UP000016201"/>
    </source>
</evidence>
<gene>
    <name evidence="1" type="ORF">I593_02323</name>
</gene>
<organism evidence="1 2">
    <name type="scientific">Acinetobacter tandoii DSM 14970 = CIP 107469</name>
    <dbReference type="NCBI Taxonomy" id="1120927"/>
    <lineage>
        <taxon>Bacteria</taxon>
        <taxon>Pseudomonadati</taxon>
        <taxon>Pseudomonadota</taxon>
        <taxon>Gammaproteobacteria</taxon>
        <taxon>Moraxellales</taxon>
        <taxon>Moraxellaceae</taxon>
        <taxon>Acinetobacter</taxon>
    </lineage>
</organism>
<name>R9B231_9GAMM</name>
<dbReference type="EMBL" id="AQFM01000039">
    <property type="protein sequence ID" value="EOR06456.1"/>
    <property type="molecule type" value="Genomic_DNA"/>
</dbReference>
<accession>R9B231</accession>
<dbReference type="Proteomes" id="UP000016201">
    <property type="component" value="Unassembled WGS sequence"/>
</dbReference>
<proteinExistence type="predicted"/>
<dbReference type="PATRIC" id="fig|1120927.3.peg.2256"/>